<proteinExistence type="predicted"/>
<dbReference type="Pfam" id="PF03837">
    <property type="entry name" value="RecT"/>
    <property type="match status" value="1"/>
</dbReference>
<sequence>MAMQSKVAKNQTKSTGIKVFNNLINSDLMRTKIHQMVGATDSQEFITSITSAVNTNPALAECDPQTIISAALLGQSLHLKPSPQLGYFYMVPFNNRKRKCKEAQFQLGYKGYLQLAIRTGEYIDIDAIEIKEGEYKGRNKFTGRPEFEFVEDDGIRENLPVVGYMAYFEMKNGYIKRLYWSKEKMLKHADTYSQAFSKNETTVTNQYGTYKKVSFADYEAGNYDGENDWLYSSFWYKNFDEMAKKTMLRQLLSKHGLLSTEMQKAVESDQAVITKDLQPEYVDNENVIDNAAVEKEQTHSIEENTAPTAEEVMNQAQPEPVLEDIDPMQM</sequence>
<evidence type="ECO:0000256" key="1">
    <source>
        <dbReference type="SAM" id="MobiDB-lite"/>
    </source>
</evidence>
<dbReference type="NCBIfam" id="TIGR00616">
    <property type="entry name" value="rect"/>
    <property type="match status" value="1"/>
</dbReference>
<feature type="compositionally biased region" description="Acidic residues" evidence="1">
    <location>
        <begin position="321"/>
        <end position="330"/>
    </location>
</feature>
<dbReference type="Proteomes" id="UP001211987">
    <property type="component" value="Unassembled WGS sequence"/>
</dbReference>
<evidence type="ECO:0000313" key="3">
    <source>
        <dbReference type="Proteomes" id="UP001211987"/>
    </source>
</evidence>
<dbReference type="GO" id="GO:0006259">
    <property type="term" value="P:DNA metabolic process"/>
    <property type="evidence" value="ECO:0007669"/>
    <property type="project" value="InterPro"/>
</dbReference>
<evidence type="ECO:0000313" key="2">
    <source>
        <dbReference type="EMBL" id="MDB7084917.1"/>
    </source>
</evidence>
<dbReference type="InterPro" id="IPR018330">
    <property type="entry name" value="RecT_fam"/>
</dbReference>
<name>A0AB35IKD9_9FIRM</name>
<comment type="caution">
    <text evidence="2">The sequence shown here is derived from an EMBL/GenBank/DDBJ whole genome shotgun (WGS) entry which is preliminary data.</text>
</comment>
<dbReference type="RefSeq" id="WP_272019082.1">
    <property type="nucleotide sequence ID" value="NZ_JAQLKE010000027.1"/>
</dbReference>
<reference evidence="2" key="1">
    <citation type="submission" date="2023-01" db="EMBL/GenBank/DDBJ databases">
        <title>Human gut microbiome strain richness.</title>
        <authorList>
            <person name="Chen-Liaw A."/>
        </authorList>
    </citation>
    <scope>NUCLEOTIDE SEQUENCE</scope>
    <source>
        <strain evidence="2">1001217st2_G6_1001217B_191108</strain>
    </source>
</reference>
<gene>
    <name evidence="2" type="ORF">PM738_13995</name>
</gene>
<protein>
    <submittedName>
        <fullName evidence="2">Recombinase RecT</fullName>
    </submittedName>
</protein>
<dbReference type="AlphaFoldDB" id="A0AB35IKD9"/>
<dbReference type="InterPro" id="IPR004590">
    <property type="entry name" value="ssDNA_annealing_RecT"/>
</dbReference>
<dbReference type="GO" id="GO:0003677">
    <property type="term" value="F:DNA binding"/>
    <property type="evidence" value="ECO:0007669"/>
    <property type="project" value="InterPro"/>
</dbReference>
<organism evidence="2 3">
    <name type="scientific">Thomasclavelia ramosa</name>
    <dbReference type="NCBI Taxonomy" id="1547"/>
    <lineage>
        <taxon>Bacteria</taxon>
        <taxon>Bacillati</taxon>
        <taxon>Bacillota</taxon>
        <taxon>Erysipelotrichia</taxon>
        <taxon>Erysipelotrichales</taxon>
        <taxon>Coprobacillaceae</taxon>
        <taxon>Thomasclavelia</taxon>
    </lineage>
</organism>
<accession>A0AB35IKD9</accession>
<dbReference type="EMBL" id="JAQLKE010000027">
    <property type="protein sequence ID" value="MDB7084917.1"/>
    <property type="molecule type" value="Genomic_DNA"/>
</dbReference>
<feature type="region of interest" description="Disordered" evidence="1">
    <location>
        <begin position="311"/>
        <end position="330"/>
    </location>
</feature>